<dbReference type="Proteomes" id="UP000094426">
    <property type="component" value="Unassembled WGS sequence"/>
</dbReference>
<dbReference type="AlphaFoldDB" id="A0A1E2SKL2"/>
<dbReference type="Gene3D" id="3.40.50.12170">
    <property type="entry name" value="Uncharacterised protein PF07075, DUF1343"/>
    <property type="match status" value="1"/>
</dbReference>
<evidence type="ECO:0000313" key="2">
    <source>
        <dbReference type="Proteomes" id="UP000094426"/>
    </source>
</evidence>
<organism evidence="1 2">
    <name type="scientific">Leifsonia xyli subsp. xyli</name>
    <dbReference type="NCBI Taxonomy" id="59736"/>
    <lineage>
        <taxon>Bacteria</taxon>
        <taxon>Bacillati</taxon>
        <taxon>Actinomycetota</taxon>
        <taxon>Actinomycetes</taxon>
        <taxon>Micrococcales</taxon>
        <taxon>Microbacteriaceae</taxon>
        <taxon>Leifsonia</taxon>
    </lineage>
</organism>
<name>A0A1E2SKL2_LEIXY</name>
<dbReference type="OrthoDB" id="9801061at2"/>
<protein>
    <recommendedName>
        <fullName evidence="3">DUF1343 domain-containing protein</fullName>
    </recommendedName>
</protein>
<sequence length="60" mass="6336">MASPASSAALGPSAFRLGVERLFEDPDEFARLSGKRIGLITNPTGVDAQLRHTVDRLVAG</sequence>
<reference evidence="1 2" key="1">
    <citation type="submission" date="2015-11" db="EMBL/GenBank/DDBJ databases">
        <authorList>
            <person name="Zhang Y."/>
            <person name="Guo Z."/>
        </authorList>
    </citation>
    <scope>NUCLEOTIDE SEQUENCE [LARGE SCALE GENOMIC DNA]</scope>
    <source>
        <strain evidence="2">gdw1</strain>
    </source>
</reference>
<dbReference type="RefSeq" id="WP_011185917.1">
    <property type="nucleotide sequence ID" value="NZ_LNZG01000012.1"/>
</dbReference>
<comment type="caution">
    <text evidence="1">The sequence shown here is derived from an EMBL/GenBank/DDBJ whole genome shotgun (WGS) entry which is preliminary data.</text>
</comment>
<dbReference type="EMBL" id="LNZG01000012">
    <property type="protein sequence ID" value="ODA90405.1"/>
    <property type="molecule type" value="Genomic_DNA"/>
</dbReference>
<proteinExistence type="predicted"/>
<accession>A0A1E2SKL2</accession>
<evidence type="ECO:0000313" key="1">
    <source>
        <dbReference type="EMBL" id="ODA90405.1"/>
    </source>
</evidence>
<gene>
    <name evidence="1" type="ORF">ATY41_01895</name>
</gene>
<evidence type="ECO:0008006" key="3">
    <source>
        <dbReference type="Google" id="ProtNLM"/>
    </source>
</evidence>